<dbReference type="RefSeq" id="WP_119478335.1">
    <property type="nucleotide sequence ID" value="NZ_QXML01000006.1"/>
</dbReference>
<evidence type="ECO:0000259" key="1">
    <source>
        <dbReference type="Pfam" id="PF13349"/>
    </source>
</evidence>
<evidence type="ECO:0000313" key="2">
    <source>
        <dbReference type="EMBL" id="RIW14537.1"/>
    </source>
</evidence>
<dbReference type="PANTHER" id="PTHR34094">
    <property type="match status" value="1"/>
</dbReference>
<comment type="caution">
    <text evidence="2">The sequence shown here is derived from an EMBL/GenBank/DDBJ whole genome shotgun (WGS) entry which is preliminary data.</text>
</comment>
<dbReference type="PROSITE" id="PS51257">
    <property type="entry name" value="PROKAR_LIPOPROTEIN"/>
    <property type="match status" value="1"/>
</dbReference>
<organism evidence="2 3">
    <name type="scientific">Algoriphagus lacus</name>
    <dbReference type="NCBI Taxonomy" id="2056311"/>
    <lineage>
        <taxon>Bacteria</taxon>
        <taxon>Pseudomonadati</taxon>
        <taxon>Bacteroidota</taxon>
        <taxon>Cytophagia</taxon>
        <taxon>Cytophagales</taxon>
        <taxon>Cyclobacteriaceae</taxon>
        <taxon>Algoriphagus</taxon>
    </lineage>
</organism>
<feature type="domain" description="DUF4097" evidence="1">
    <location>
        <begin position="119"/>
        <end position="213"/>
    </location>
</feature>
<dbReference type="PANTHER" id="PTHR34094:SF1">
    <property type="entry name" value="PROTEIN FAM185A"/>
    <property type="match status" value="1"/>
</dbReference>
<accession>A0A418PQE2</accession>
<dbReference type="EMBL" id="QXML01000006">
    <property type="protein sequence ID" value="RIW14537.1"/>
    <property type="molecule type" value="Genomic_DNA"/>
</dbReference>
<dbReference type="AlphaFoldDB" id="A0A418PQE2"/>
<dbReference type="Pfam" id="PF13349">
    <property type="entry name" value="DUF4097"/>
    <property type="match status" value="1"/>
</dbReference>
<evidence type="ECO:0000313" key="3">
    <source>
        <dbReference type="Proteomes" id="UP000283522"/>
    </source>
</evidence>
<keyword evidence="3" id="KW-1185">Reference proteome</keyword>
<proteinExistence type="predicted"/>
<reference evidence="2 3" key="1">
    <citation type="submission" date="2018-09" db="EMBL/GenBank/DDBJ databases">
        <authorList>
            <person name="Wang X."/>
            <person name="Du Z."/>
        </authorList>
    </citation>
    <scope>NUCLEOTIDE SEQUENCE [LARGE SCALE GENOMIC DNA]</scope>
    <source>
        <strain evidence="2 3">N3</strain>
    </source>
</reference>
<dbReference type="Proteomes" id="UP000283522">
    <property type="component" value="Unassembled WGS sequence"/>
</dbReference>
<dbReference type="OrthoDB" id="835341at2"/>
<name>A0A418PQE2_9BACT</name>
<sequence>MKKTLNSRSSVYLGLLLSGAFLFSSCESELEVVQTIDEEFSGVQRIEIESGFLEVNYEGKAGQTGVTLDGLLESSRSGNYQIDYSLEGNTLFIELDQQGMFGGGNHRGVLNLSGPKNMELNVSAGSGKTQVSGIEYPNLDITSGSGSIRLYTIKAPTIRLQAGSGAIEGYNLTGNVDLEASSGKIIFDQLAGNLKIFSSSGNVEVKRLSGKLNCELSAGNLEMGDVAEVEGLKISSGNIIGAGVGLGAKTNLVSSSGKISIQTFSNLKAFNYDFQAGSGKVTVGQSSSSGSLKIDNGAAQTIRGSVSSGIIEIKN</sequence>
<gene>
    <name evidence="2" type="ORF">D0X99_13355</name>
</gene>
<protein>
    <recommendedName>
        <fullName evidence="1">DUF4097 domain-containing protein</fullName>
    </recommendedName>
</protein>
<dbReference type="InterPro" id="IPR025164">
    <property type="entry name" value="Toastrack_DUF4097"/>
</dbReference>